<accession>A0A1M6KHK9</accession>
<gene>
    <name evidence="4" type="ORF">SAMN04487911_1265</name>
</gene>
<dbReference type="SUPFAM" id="SSF140931">
    <property type="entry name" value="Fic-like"/>
    <property type="match status" value="1"/>
</dbReference>
<dbReference type="InterPro" id="IPR036388">
    <property type="entry name" value="WH-like_DNA-bd_sf"/>
</dbReference>
<reference evidence="4 5" key="1">
    <citation type="submission" date="2016-11" db="EMBL/GenBank/DDBJ databases">
        <authorList>
            <person name="Jaros S."/>
            <person name="Januszkiewicz K."/>
            <person name="Wedrychowicz H."/>
        </authorList>
    </citation>
    <scope>NUCLEOTIDE SEQUENCE [LARGE SCALE GENOMIC DNA]</scope>
    <source>
        <strain evidence="4 5">CGMCC 1.8863</strain>
    </source>
</reference>
<dbReference type="InterPro" id="IPR040198">
    <property type="entry name" value="Fido_containing"/>
</dbReference>
<dbReference type="InterPro" id="IPR036597">
    <property type="entry name" value="Fido-like_dom_sf"/>
</dbReference>
<dbReference type="InterPro" id="IPR003812">
    <property type="entry name" value="Fido"/>
</dbReference>
<dbReference type="PANTHER" id="PTHR13504">
    <property type="entry name" value="FIDO DOMAIN-CONTAINING PROTEIN DDB_G0283145"/>
    <property type="match status" value="1"/>
</dbReference>
<evidence type="ECO:0000256" key="2">
    <source>
        <dbReference type="PIRSR" id="PIRSR640198-2"/>
    </source>
</evidence>
<evidence type="ECO:0000259" key="3">
    <source>
        <dbReference type="PROSITE" id="PS51459"/>
    </source>
</evidence>
<dbReference type="PANTHER" id="PTHR13504:SF33">
    <property type="entry name" value="FIC FAMILY PROTEIN"/>
    <property type="match status" value="1"/>
</dbReference>
<evidence type="ECO:0000313" key="4">
    <source>
        <dbReference type="EMBL" id="SHJ58428.1"/>
    </source>
</evidence>
<dbReference type="STRING" id="558155.SAMN04487911_1265"/>
<feature type="domain" description="Fido" evidence="3">
    <location>
        <begin position="114"/>
        <end position="269"/>
    </location>
</feature>
<feature type="binding site" evidence="2">
    <location>
        <begin position="247"/>
        <end position="248"/>
    </location>
    <ligand>
        <name>ATP</name>
        <dbReference type="ChEBI" id="CHEBI:30616"/>
    </ligand>
</feature>
<protein>
    <submittedName>
        <fullName evidence="4">Fic family protein</fullName>
    </submittedName>
</protein>
<evidence type="ECO:0000313" key="5">
    <source>
        <dbReference type="Proteomes" id="UP000184231"/>
    </source>
</evidence>
<organism evidence="4 5">
    <name type="scientific">Arenibacter nanhaiticus</name>
    <dbReference type="NCBI Taxonomy" id="558155"/>
    <lineage>
        <taxon>Bacteria</taxon>
        <taxon>Pseudomonadati</taxon>
        <taxon>Bacteroidota</taxon>
        <taxon>Flavobacteriia</taxon>
        <taxon>Flavobacteriales</taxon>
        <taxon>Flavobacteriaceae</taxon>
        <taxon>Arenibacter</taxon>
    </lineage>
</organism>
<dbReference type="Gene3D" id="1.10.10.10">
    <property type="entry name" value="Winged helix-like DNA-binding domain superfamily/Winged helix DNA-binding domain"/>
    <property type="match status" value="1"/>
</dbReference>
<dbReference type="InterPro" id="IPR025230">
    <property type="entry name" value="DUF4172"/>
</dbReference>
<dbReference type="Proteomes" id="UP000184231">
    <property type="component" value="Unassembled WGS sequence"/>
</dbReference>
<sequence length="369" mass="42028">MQYNWQHKNWPNFTYDASIIDELVLEFAMETGEVKGLIDGLTKEEQQEAILQFMINEAIKTSEIEGEYHSRQDVMSSIQNRLGFHAISSNVRDIKAKGIAELMVEVRENYATKLSESLIINWHQILFSNARTIKVGTYRIGTDPMVIISGSIGREVVHYEAPPSDILKKEMAEFVNWYNAYSVDSKNIKESLIKTAIAHLYFESIHPFEDGNGRIGRAIAEKCLSESLGRPLILSISTSIEKDKMAYYDALKQAQRTLDITEWICYFSQAILNAQKQAKTLIRFTLEKARFLDKFKLKLNERQLKVIMKMLANGIEGFKGGMTAKKYMSIAKTSKATATRDLQELVEKQCLIPMGAGRGVHYEINLSVF</sequence>
<dbReference type="OrthoDB" id="9814400at2"/>
<feature type="active site" evidence="1">
    <location>
        <position position="206"/>
    </location>
</feature>
<keyword evidence="2" id="KW-0067">ATP-binding</keyword>
<proteinExistence type="predicted"/>
<dbReference type="AlphaFoldDB" id="A0A1M6KHK9"/>
<dbReference type="Gene3D" id="1.10.3290.10">
    <property type="entry name" value="Fido-like domain"/>
    <property type="match status" value="1"/>
</dbReference>
<keyword evidence="5" id="KW-1185">Reference proteome</keyword>
<dbReference type="Pfam" id="PF13776">
    <property type="entry name" value="DUF4172"/>
    <property type="match status" value="1"/>
</dbReference>
<dbReference type="EMBL" id="FQYX01000026">
    <property type="protein sequence ID" value="SHJ58428.1"/>
    <property type="molecule type" value="Genomic_DNA"/>
</dbReference>
<evidence type="ECO:0000256" key="1">
    <source>
        <dbReference type="PIRSR" id="PIRSR640198-1"/>
    </source>
</evidence>
<dbReference type="Pfam" id="PF02661">
    <property type="entry name" value="Fic"/>
    <property type="match status" value="1"/>
</dbReference>
<dbReference type="PROSITE" id="PS51459">
    <property type="entry name" value="FIDO"/>
    <property type="match status" value="1"/>
</dbReference>
<dbReference type="RefSeq" id="WP_072765384.1">
    <property type="nucleotide sequence ID" value="NZ_FQYX01000026.1"/>
</dbReference>
<name>A0A1M6KHK9_9FLAO</name>
<keyword evidence="2" id="KW-0547">Nucleotide-binding</keyword>
<dbReference type="GO" id="GO:0005524">
    <property type="term" value="F:ATP binding"/>
    <property type="evidence" value="ECO:0007669"/>
    <property type="project" value="UniProtKB-KW"/>
</dbReference>
<feature type="binding site" evidence="2">
    <location>
        <begin position="210"/>
        <end position="217"/>
    </location>
    <ligand>
        <name>ATP</name>
        <dbReference type="ChEBI" id="CHEBI:30616"/>
    </ligand>
</feature>